<keyword evidence="1" id="KW-0472">Membrane</keyword>
<keyword evidence="1" id="KW-0812">Transmembrane</keyword>
<gene>
    <name evidence="2" type="ORF">TW77_02670</name>
</gene>
<feature type="transmembrane region" description="Helical" evidence="1">
    <location>
        <begin position="111"/>
        <end position="133"/>
    </location>
</feature>
<reference evidence="2 3" key="1">
    <citation type="journal article" date="2015" name="BMC Genomics">
        <title>Genome mining reveals unlocked bioactive potential of marine Gram-negative bacteria.</title>
        <authorList>
            <person name="Machado H."/>
            <person name="Sonnenschein E.C."/>
            <person name="Melchiorsen J."/>
            <person name="Gram L."/>
        </authorList>
    </citation>
    <scope>NUCLEOTIDE SEQUENCE [LARGE SCALE GENOMIC DNA]</scope>
    <source>
        <strain evidence="2 3">S2471</strain>
    </source>
</reference>
<feature type="transmembrane region" description="Helical" evidence="1">
    <location>
        <begin position="79"/>
        <end position="104"/>
    </location>
</feature>
<dbReference type="Pfam" id="PF08570">
    <property type="entry name" value="DUF1761"/>
    <property type="match status" value="1"/>
</dbReference>
<comment type="caution">
    <text evidence="2">The sequence shown here is derived from an EMBL/GenBank/DDBJ whole genome shotgun (WGS) entry which is preliminary data.</text>
</comment>
<organism evidence="2 3">
    <name type="scientific">Pseudoalteromonas rubra</name>
    <dbReference type="NCBI Taxonomy" id="43658"/>
    <lineage>
        <taxon>Bacteria</taxon>
        <taxon>Pseudomonadati</taxon>
        <taxon>Pseudomonadota</taxon>
        <taxon>Gammaproteobacteria</taxon>
        <taxon>Alteromonadales</taxon>
        <taxon>Pseudoalteromonadaceae</taxon>
        <taxon>Pseudoalteromonas</taxon>
    </lineage>
</organism>
<evidence type="ECO:0000313" key="3">
    <source>
        <dbReference type="Proteomes" id="UP000033452"/>
    </source>
</evidence>
<dbReference type="OrthoDB" id="333057at2"/>
<feature type="transmembrane region" description="Helical" evidence="1">
    <location>
        <begin position="53"/>
        <end position="73"/>
    </location>
</feature>
<evidence type="ECO:0000256" key="1">
    <source>
        <dbReference type="SAM" id="Phobius"/>
    </source>
</evidence>
<name>A0A0F4R1K2_9GAMM</name>
<feature type="transmembrane region" description="Helical" evidence="1">
    <location>
        <begin position="6"/>
        <end position="26"/>
    </location>
</feature>
<evidence type="ECO:0008006" key="4">
    <source>
        <dbReference type="Google" id="ProtNLM"/>
    </source>
</evidence>
<dbReference type="InterPro" id="IPR013879">
    <property type="entry name" value="DUF1761"/>
</dbReference>
<keyword evidence="3" id="KW-1185">Reference proteome</keyword>
<accession>A0A0F4R1K2</accession>
<dbReference type="PATRIC" id="fig|43658.5.peg.560"/>
<dbReference type="AlphaFoldDB" id="A0A0F4R1K2"/>
<dbReference type="Proteomes" id="UP000033452">
    <property type="component" value="Unassembled WGS sequence"/>
</dbReference>
<evidence type="ECO:0000313" key="2">
    <source>
        <dbReference type="EMBL" id="KJZ12697.1"/>
    </source>
</evidence>
<protein>
    <recommendedName>
        <fullName evidence="4">DUF1761 domain-containing protein</fullName>
    </recommendedName>
</protein>
<proteinExistence type="predicted"/>
<sequence length="134" mass="14291">MTVFDVDVVAVVIAAISSFALGGIWYSPLLFHKSWLEEAGLTELDIQNADHKLIFSGAMFLSVLAALLMAALLGKSPAIVDGVLLGLAVGVCFVASTLGTSYLFEQRPLKLFLINAGYHTVQFCLIGFVLAILS</sequence>
<keyword evidence="1" id="KW-1133">Transmembrane helix</keyword>
<dbReference type="EMBL" id="JXYA01000004">
    <property type="protein sequence ID" value="KJZ12697.1"/>
    <property type="molecule type" value="Genomic_DNA"/>
</dbReference>
<dbReference type="RefSeq" id="WP_046003428.1">
    <property type="nucleotide sequence ID" value="NZ_JXYA01000004.1"/>
</dbReference>